<gene>
    <name evidence="2" type="ORF">EPI10_021280</name>
</gene>
<dbReference type="GO" id="GO:0003676">
    <property type="term" value="F:nucleic acid binding"/>
    <property type="evidence" value="ECO:0007669"/>
    <property type="project" value="InterPro"/>
</dbReference>
<dbReference type="InterPro" id="IPR012337">
    <property type="entry name" value="RNaseH-like_sf"/>
</dbReference>
<evidence type="ECO:0000259" key="1">
    <source>
        <dbReference type="PROSITE" id="PS50994"/>
    </source>
</evidence>
<dbReference type="Proteomes" id="UP000325315">
    <property type="component" value="Unassembled WGS sequence"/>
</dbReference>
<dbReference type="InterPro" id="IPR001584">
    <property type="entry name" value="Integrase_cat-core"/>
</dbReference>
<organism evidence="2 3">
    <name type="scientific">Gossypium australe</name>
    <dbReference type="NCBI Taxonomy" id="47621"/>
    <lineage>
        <taxon>Eukaryota</taxon>
        <taxon>Viridiplantae</taxon>
        <taxon>Streptophyta</taxon>
        <taxon>Embryophyta</taxon>
        <taxon>Tracheophyta</taxon>
        <taxon>Spermatophyta</taxon>
        <taxon>Magnoliopsida</taxon>
        <taxon>eudicotyledons</taxon>
        <taxon>Gunneridae</taxon>
        <taxon>Pentapetalae</taxon>
        <taxon>rosids</taxon>
        <taxon>malvids</taxon>
        <taxon>Malvales</taxon>
        <taxon>Malvaceae</taxon>
        <taxon>Malvoideae</taxon>
        <taxon>Gossypium</taxon>
    </lineage>
</organism>
<dbReference type="PROSITE" id="PS50994">
    <property type="entry name" value="INTEGRASE"/>
    <property type="match status" value="1"/>
</dbReference>
<protein>
    <submittedName>
        <fullName evidence="2">Retrotransposon protein, Ty3-gypsy subclass</fullName>
    </submittedName>
</protein>
<evidence type="ECO:0000313" key="3">
    <source>
        <dbReference type="Proteomes" id="UP000325315"/>
    </source>
</evidence>
<dbReference type="SUPFAM" id="SSF53098">
    <property type="entry name" value="Ribonuclease H-like"/>
    <property type="match status" value="1"/>
</dbReference>
<dbReference type="InterPro" id="IPR036397">
    <property type="entry name" value="RNaseH_sf"/>
</dbReference>
<dbReference type="AlphaFoldDB" id="A0A5B6WHI9"/>
<sequence>MPLSIIFDRDPRFTFKFWSKLYEALGTNLTFNIAFHPQIDDLSERVIQILEDTLRCCILEFKGSWENFLLLFAFSYNKSYQLSIKMAINEALYEIICRFKKKKDIEFQVDDKVFLKVSPQKKVLYFCRKGKLSP</sequence>
<proteinExistence type="predicted"/>
<dbReference type="InterPro" id="IPR050951">
    <property type="entry name" value="Retrovirus_Pol_polyprotein"/>
</dbReference>
<keyword evidence="3" id="KW-1185">Reference proteome</keyword>
<reference evidence="3" key="1">
    <citation type="journal article" date="2019" name="Plant Biotechnol. J.">
        <title>Genome sequencing of the Australian wild diploid species Gossypium australe highlights disease resistance and delayed gland morphogenesis.</title>
        <authorList>
            <person name="Cai Y."/>
            <person name="Cai X."/>
            <person name="Wang Q."/>
            <person name="Wang P."/>
            <person name="Zhang Y."/>
            <person name="Cai C."/>
            <person name="Xu Y."/>
            <person name="Wang K."/>
            <person name="Zhou Z."/>
            <person name="Wang C."/>
            <person name="Geng S."/>
            <person name="Li B."/>
            <person name="Dong Q."/>
            <person name="Hou Y."/>
            <person name="Wang H."/>
            <person name="Ai P."/>
            <person name="Liu Z."/>
            <person name="Yi F."/>
            <person name="Sun M."/>
            <person name="An G."/>
            <person name="Cheng J."/>
            <person name="Zhang Y."/>
            <person name="Shi Q."/>
            <person name="Xie Y."/>
            <person name="Shi X."/>
            <person name="Chang Y."/>
            <person name="Huang F."/>
            <person name="Chen Y."/>
            <person name="Hong S."/>
            <person name="Mi L."/>
            <person name="Sun Q."/>
            <person name="Zhang L."/>
            <person name="Zhou B."/>
            <person name="Peng R."/>
            <person name="Zhang X."/>
            <person name="Liu F."/>
        </authorList>
    </citation>
    <scope>NUCLEOTIDE SEQUENCE [LARGE SCALE GENOMIC DNA]</scope>
    <source>
        <strain evidence="3">cv. PA1801</strain>
    </source>
</reference>
<feature type="domain" description="Integrase catalytic" evidence="1">
    <location>
        <begin position="1"/>
        <end position="100"/>
    </location>
</feature>
<dbReference type="Gene3D" id="3.30.420.10">
    <property type="entry name" value="Ribonuclease H-like superfamily/Ribonuclease H"/>
    <property type="match status" value="1"/>
</dbReference>
<dbReference type="PANTHER" id="PTHR37984:SF5">
    <property type="entry name" value="PROTEIN NYNRIN-LIKE"/>
    <property type="match status" value="1"/>
</dbReference>
<dbReference type="EMBL" id="SMMG02000003">
    <property type="protein sequence ID" value="KAA3480873.1"/>
    <property type="molecule type" value="Genomic_DNA"/>
</dbReference>
<dbReference type="GO" id="GO:0015074">
    <property type="term" value="P:DNA integration"/>
    <property type="evidence" value="ECO:0007669"/>
    <property type="project" value="InterPro"/>
</dbReference>
<name>A0A5B6WHI9_9ROSI</name>
<dbReference type="PANTHER" id="PTHR37984">
    <property type="entry name" value="PROTEIN CBG26694"/>
    <property type="match status" value="1"/>
</dbReference>
<dbReference type="OrthoDB" id="1909122at2759"/>
<accession>A0A5B6WHI9</accession>
<evidence type="ECO:0000313" key="2">
    <source>
        <dbReference type="EMBL" id="KAA3480873.1"/>
    </source>
</evidence>
<comment type="caution">
    <text evidence="2">The sequence shown here is derived from an EMBL/GenBank/DDBJ whole genome shotgun (WGS) entry which is preliminary data.</text>
</comment>